<comment type="caution">
    <text evidence="2">The sequence shown here is derived from an EMBL/GenBank/DDBJ whole genome shotgun (WGS) entry which is preliminary data.</text>
</comment>
<feature type="domain" description="RES" evidence="1">
    <location>
        <begin position="207"/>
        <end position="349"/>
    </location>
</feature>
<dbReference type="EMBL" id="JAUTXY010000033">
    <property type="protein sequence ID" value="MEE2062272.1"/>
    <property type="molecule type" value="Genomic_DNA"/>
</dbReference>
<keyword evidence="3" id="KW-1185">Reference proteome</keyword>
<evidence type="ECO:0000259" key="1">
    <source>
        <dbReference type="SMART" id="SM00953"/>
    </source>
</evidence>
<reference evidence="2 3" key="1">
    <citation type="submission" date="2023-07" db="EMBL/GenBank/DDBJ databases">
        <authorList>
            <person name="Girao M."/>
            <person name="Carvalho M.F."/>
        </authorList>
    </citation>
    <scope>NUCLEOTIDE SEQUENCE [LARGE SCALE GENOMIC DNA]</scope>
    <source>
        <strain evidence="2 3">YIM65754</strain>
    </source>
</reference>
<organism evidence="2 3">
    <name type="scientific">Rhodococcus artemisiae</name>
    <dbReference type="NCBI Taxonomy" id="714159"/>
    <lineage>
        <taxon>Bacteria</taxon>
        <taxon>Bacillati</taxon>
        <taxon>Actinomycetota</taxon>
        <taxon>Actinomycetes</taxon>
        <taxon>Mycobacteriales</taxon>
        <taxon>Nocardiaceae</taxon>
        <taxon>Rhodococcus</taxon>
    </lineage>
</organism>
<dbReference type="Pfam" id="PF08808">
    <property type="entry name" value="RES"/>
    <property type="match status" value="1"/>
</dbReference>
<dbReference type="SMART" id="SM00953">
    <property type="entry name" value="RES"/>
    <property type="match status" value="1"/>
</dbReference>
<accession>A0ABU7LM19</accession>
<name>A0ABU7LM19_9NOCA</name>
<evidence type="ECO:0000313" key="3">
    <source>
        <dbReference type="Proteomes" id="UP001336020"/>
    </source>
</evidence>
<proteinExistence type="predicted"/>
<dbReference type="InterPro" id="IPR014914">
    <property type="entry name" value="RES_dom"/>
</dbReference>
<dbReference type="RefSeq" id="WP_330137310.1">
    <property type="nucleotide sequence ID" value="NZ_JAUTXY010000033.1"/>
</dbReference>
<gene>
    <name evidence="2" type="ORF">Q7514_32585</name>
</gene>
<protein>
    <submittedName>
        <fullName evidence="2">RES family NAD+ phosphorylase</fullName>
    </submittedName>
</protein>
<dbReference type="Proteomes" id="UP001336020">
    <property type="component" value="Unassembled WGS sequence"/>
</dbReference>
<evidence type="ECO:0000313" key="2">
    <source>
        <dbReference type="EMBL" id="MEE2062272.1"/>
    </source>
</evidence>
<sequence length="380" mass="42603">MGPLLHDRAREFAEWAEPDNEDYPELFSCSFCDSDVDSNGENVAISWSQYMELVMEGLSTLFVTGYEQGNPPSDGGDGLDWLSPEEVLSYCGDAIGDGPAGYVLEREIGYELAKDVWTYRDFGWDRAEFQFGWERFKADSRGSDHLNHSVVLSPKKLLGRLETIITVLVEDDVLPVVKAGTKLWRVRPHEQLRPDFVPSGKELGSAPVDYSKDNRFSLDGVSMFYGSEELETALLEIDYSTCPYATGGQFQITKDLVVLDLTDVTWFPSIFDSAEARYYYEADFIRGFGEEIRRPLIDGEDYRPTQRVVSEGIQRFHEPIDGIRFKSAKDPARFNYVLFFGNEKCGDLGTGDGVVLALDLSTIQTVSNTNGRSERPAGGT</sequence>